<accession>A0A0P7BLW0</accession>
<gene>
    <name evidence="2" type="ORF">AK830_g5073</name>
</gene>
<dbReference type="PANTHER" id="PTHR42076:SF1">
    <property type="entry name" value="CYANOVIRIN-N DOMAIN-CONTAINING PROTEIN"/>
    <property type="match status" value="1"/>
</dbReference>
<dbReference type="InterPro" id="IPR036673">
    <property type="entry name" value="Cyanovirin-N_sf"/>
</dbReference>
<dbReference type="Pfam" id="PF08881">
    <property type="entry name" value="CVNH"/>
    <property type="match status" value="1"/>
</dbReference>
<feature type="domain" description="Cyanovirin-N" evidence="1">
    <location>
        <begin position="3"/>
        <end position="106"/>
    </location>
</feature>
<proteinExistence type="predicted"/>
<dbReference type="Gene3D" id="2.30.60.10">
    <property type="entry name" value="Cyanovirin-N"/>
    <property type="match status" value="1"/>
</dbReference>
<evidence type="ECO:0000313" key="3">
    <source>
        <dbReference type="Proteomes" id="UP000050424"/>
    </source>
</evidence>
<dbReference type="STRING" id="78410.A0A0P7BLW0"/>
<organism evidence="2 3">
    <name type="scientific">Neonectria ditissima</name>
    <dbReference type="NCBI Taxonomy" id="78410"/>
    <lineage>
        <taxon>Eukaryota</taxon>
        <taxon>Fungi</taxon>
        <taxon>Dikarya</taxon>
        <taxon>Ascomycota</taxon>
        <taxon>Pezizomycotina</taxon>
        <taxon>Sordariomycetes</taxon>
        <taxon>Hypocreomycetidae</taxon>
        <taxon>Hypocreales</taxon>
        <taxon>Nectriaceae</taxon>
        <taxon>Neonectria</taxon>
    </lineage>
</organism>
<dbReference type="SUPFAM" id="SSF51322">
    <property type="entry name" value="Cyanovirin-N"/>
    <property type="match status" value="1"/>
</dbReference>
<dbReference type="Proteomes" id="UP000050424">
    <property type="component" value="Unassembled WGS sequence"/>
</dbReference>
<protein>
    <recommendedName>
        <fullName evidence="1">Cyanovirin-N domain-containing protein</fullName>
    </recommendedName>
</protein>
<sequence>MANFHLSAQDISLEDGHILHAQVGNGDGDYVDSQLDLNYYIGNDNGSFQWGGENFADSAEDISFELEGDDNVPILRATLGNLDGESVSCDLNLSERIGNDNGVLIYVAE</sequence>
<dbReference type="AlphaFoldDB" id="A0A0P7BLW0"/>
<dbReference type="SMART" id="SM01111">
    <property type="entry name" value="CVNH"/>
    <property type="match status" value="1"/>
</dbReference>
<dbReference type="InterPro" id="IPR011058">
    <property type="entry name" value="Cyanovirin-N"/>
</dbReference>
<dbReference type="OrthoDB" id="2441380at2759"/>
<comment type="caution">
    <text evidence="2">The sequence shown here is derived from an EMBL/GenBank/DDBJ whole genome shotgun (WGS) entry which is preliminary data.</text>
</comment>
<evidence type="ECO:0000259" key="1">
    <source>
        <dbReference type="SMART" id="SM01111"/>
    </source>
</evidence>
<keyword evidence="3" id="KW-1185">Reference proteome</keyword>
<reference evidence="2 3" key="1">
    <citation type="submission" date="2015-09" db="EMBL/GenBank/DDBJ databases">
        <title>Draft genome of a European isolate of the apple canker pathogen Neonectria ditissima.</title>
        <authorList>
            <person name="Gomez-Cortecero A."/>
            <person name="Harrison R.J."/>
            <person name="Armitage A.D."/>
        </authorList>
    </citation>
    <scope>NUCLEOTIDE SEQUENCE [LARGE SCALE GENOMIC DNA]</scope>
    <source>
        <strain evidence="2 3">R09/05</strain>
    </source>
</reference>
<dbReference type="PANTHER" id="PTHR42076">
    <property type="entry name" value="CYANOVIRIN-N HOMOLOG"/>
    <property type="match status" value="1"/>
</dbReference>
<evidence type="ECO:0000313" key="2">
    <source>
        <dbReference type="EMBL" id="KPM41461.1"/>
    </source>
</evidence>
<name>A0A0P7BLW0_9HYPO</name>
<dbReference type="EMBL" id="LKCW01000064">
    <property type="protein sequence ID" value="KPM41461.1"/>
    <property type="molecule type" value="Genomic_DNA"/>
</dbReference>